<proteinExistence type="predicted"/>
<reference evidence="2" key="1">
    <citation type="journal article" date="2020" name="mSystems">
        <title>Genome- and Community-Level Interaction Insights into Carbon Utilization and Element Cycling Functions of Hydrothermarchaeota in Hydrothermal Sediment.</title>
        <authorList>
            <person name="Zhou Z."/>
            <person name="Liu Y."/>
            <person name="Xu W."/>
            <person name="Pan J."/>
            <person name="Luo Z.H."/>
            <person name="Li M."/>
        </authorList>
    </citation>
    <scope>NUCLEOTIDE SEQUENCE [LARGE SCALE GENOMIC DNA]</scope>
    <source>
        <strain evidence="2">SpSt-855</strain>
    </source>
</reference>
<dbReference type="GO" id="GO:0004672">
    <property type="term" value="F:protein kinase activity"/>
    <property type="evidence" value="ECO:0007669"/>
    <property type="project" value="UniProtKB-ARBA"/>
</dbReference>
<dbReference type="SUPFAM" id="SSF47226">
    <property type="entry name" value="Histidine-containing phosphotransfer domain, HPT domain"/>
    <property type="match status" value="1"/>
</dbReference>
<comment type="caution">
    <text evidence="2">The sequence shown here is derived from an EMBL/GenBank/DDBJ whole genome shotgun (WGS) entry which is preliminary data.</text>
</comment>
<protein>
    <submittedName>
        <fullName evidence="2">Hpt domain-containing protein</fullName>
    </submittedName>
</protein>
<gene>
    <name evidence="2" type="ORF">ENW50_05320</name>
</gene>
<dbReference type="InterPro" id="IPR036641">
    <property type="entry name" value="HPT_dom_sf"/>
</dbReference>
<dbReference type="InterPro" id="IPR008207">
    <property type="entry name" value="Sig_transdc_His_kin_Hpt_dom"/>
</dbReference>
<dbReference type="EMBL" id="DTKL01000030">
    <property type="protein sequence ID" value="HGY94090.1"/>
    <property type="molecule type" value="Genomic_DNA"/>
</dbReference>
<sequence>MALDDEKLATIQIKLDAIWKASKPALLERLATLESSCGEWLDHPENEDARQTAHDAAHKLAGVLGTFGLARGSQIASEIERIVSTPGHEPLPQMPHLLAELREMIVVKQ</sequence>
<organism evidence="2">
    <name type="scientific">Acidobacterium capsulatum</name>
    <dbReference type="NCBI Taxonomy" id="33075"/>
    <lineage>
        <taxon>Bacteria</taxon>
        <taxon>Pseudomonadati</taxon>
        <taxon>Acidobacteriota</taxon>
        <taxon>Terriglobia</taxon>
        <taxon>Terriglobales</taxon>
        <taxon>Acidobacteriaceae</taxon>
        <taxon>Acidobacterium</taxon>
    </lineage>
</organism>
<evidence type="ECO:0000313" key="2">
    <source>
        <dbReference type="EMBL" id="HGY94090.1"/>
    </source>
</evidence>
<dbReference type="AlphaFoldDB" id="A0A7V4XSK9"/>
<feature type="domain" description="HPt" evidence="1">
    <location>
        <begin position="27"/>
        <end position="105"/>
    </location>
</feature>
<dbReference type="GO" id="GO:0000160">
    <property type="term" value="P:phosphorelay signal transduction system"/>
    <property type="evidence" value="ECO:0007669"/>
    <property type="project" value="InterPro"/>
</dbReference>
<dbReference type="Pfam" id="PF01627">
    <property type="entry name" value="Hpt"/>
    <property type="match status" value="1"/>
</dbReference>
<name>A0A7V4XSK9_9BACT</name>
<dbReference type="Gene3D" id="1.20.120.160">
    <property type="entry name" value="HPT domain"/>
    <property type="match status" value="1"/>
</dbReference>
<accession>A0A7V4XSK9</accession>
<evidence type="ECO:0000259" key="1">
    <source>
        <dbReference type="Pfam" id="PF01627"/>
    </source>
</evidence>